<comment type="pathway">
    <text evidence="1 9">Cell wall biogenesis; peptidoglycan biosynthesis.</text>
</comment>
<dbReference type="GO" id="GO:0018104">
    <property type="term" value="P:peptidoglycan-protein cross-linking"/>
    <property type="evidence" value="ECO:0007669"/>
    <property type="project" value="TreeGrafter"/>
</dbReference>
<dbReference type="OrthoDB" id="9787225at2"/>
<comment type="similarity">
    <text evidence="2">Belongs to the YkuD family.</text>
</comment>
<feature type="region of interest" description="Disordered" evidence="10">
    <location>
        <begin position="227"/>
        <end position="315"/>
    </location>
</feature>
<dbReference type="Proteomes" id="UP000176204">
    <property type="component" value="Chromosome I"/>
</dbReference>
<feature type="domain" description="L,D-TPase catalytic" evidence="11">
    <location>
        <begin position="13"/>
        <end position="160"/>
    </location>
</feature>
<dbReference type="AlphaFoldDB" id="A0A1H6KUM9"/>
<reference evidence="13" key="1">
    <citation type="submission" date="2016-09" db="EMBL/GenBank/DDBJ databases">
        <authorList>
            <person name="Koehorst J."/>
        </authorList>
    </citation>
    <scope>NUCLEOTIDE SEQUENCE [LARGE SCALE GENOMIC DNA]</scope>
</reference>
<keyword evidence="4" id="KW-0808">Transferase</keyword>
<dbReference type="Gene3D" id="2.40.440.10">
    <property type="entry name" value="L,D-transpeptidase catalytic domain-like"/>
    <property type="match status" value="1"/>
</dbReference>
<dbReference type="InterPro" id="IPR050979">
    <property type="entry name" value="LD-transpeptidase"/>
</dbReference>
<evidence type="ECO:0000256" key="1">
    <source>
        <dbReference type="ARBA" id="ARBA00004752"/>
    </source>
</evidence>
<dbReference type="Pfam" id="PF03734">
    <property type="entry name" value="YkuD"/>
    <property type="match status" value="1"/>
</dbReference>
<evidence type="ECO:0000313" key="13">
    <source>
        <dbReference type="Proteomes" id="UP000176204"/>
    </source>
</evidence>
<accession>A0A1H6KUM9</accession>
<evidence type="ECO:0000256" key="7">
    <source>
        <dbReference type="ARBA" id="ARBA00022984"/>
    </source>
</evidence>
<keyword evidence="5" id="KW-0378">Hydrolase</keyword>
<sequence length="315" mass="33204">MQKDPSPTKVVKDGIVVSVRDQKLALLRNGKAVRSYDISTSKYGVGSRSGSYKTPRGVHSVVSKVGSGQPKGMVFESCRPTGKVIRPNTPGHDQIVSRVMQLNGLESGNKNSFSRRIYIHGTAEESKIGTPASYGCIRMRSDDVVELYDLVARGDMVAIEDCSLATYLKAEKDARTPIVLADGSVAMPASADMAVQEAPMLASATADTDEEDLIRKAVAGDMAVAELPSKTKSGGKTGGVSSSARGKKGASSRQLASSRSSSKSRTQAASSRKSSSKAKALVRNSSRKSSSAKPKLVSRKSSLAASRSSKSRSRG</sequence>
<dbReference type="GO" id="GO:0008360">
    <property type="term" value="P:regulation of cell shape"/>
    <property type="evidence" value="ECO:0007669"/>
    <property type="project" value="UniProtKB-UniRule"/>
</dbReference>
<evidence type="ECO:0000256" key="6">
    <source>
        <dbReference type="ARBA" id="ARBA00022960"/>
    </source>
</evidence>
<dbReference type="STRING" id="1679444.PYTT_0810"/>
<dbReference type="GO" id="GO:0071555">
    <property type="term" value="P:cell wall organization"/>
    <property type="evidence" value="ECO:0007669"/>
    <property type="project" value="UniProtKB-UniRule"/>
</dbReference>
<dbReference type="GO" id="GO:0005576">
    <property type="term" value="C:extracellular region"/>
    <property type="evidence" value="ECO:0007669"/>
    <property type="project" value="TreeGrafter"/>
</dbReference>
<evidence type="ECO:0000259" key="11">
    <source>
        <dbReference type="PROSITE" id="PS52029"/>
    </source>
</evidence>
<evidence type="ECO:0000256" key="8">
    <source>
        <dbReference type="ARBA" id="ARBA00023316"/>
    </source>
</evidence>
<protein>
    <submittedName>
        <fullName evidence="12">L d-transpeptidase catalytic domain</fullName>
    </submittedName>
</protein>
<evidence type="ECO:0000256" key="4">
    <source>
        <dbReference type="ARBA" id="ARBA00022679"/>
    </source>
</evidence>
<evidence type="ECO:0000256" key="9">
    <source>
        <dbReference type="PROSITE-ProRule" id="PRU01373"/>
    </source>
</evidence>
<organism evidence="12 13">
    <name type="scientific">Akkermansia glycaniphila</name>
    <dbReference type="NCBI Taxonomy" id="1679444"/>
    <lineage>
        <taxon>Bacteria</taxon>
        <taxon>Pseudomonadati</taxon>
        <taxon>Verrucomicrobiota</taxon>
        <taxon>Verrucomicrobiia</taxon>
        <taxon>Verrucomicrobiales</taxon>
        <taxon>Akkermansiaceae</taxon>
        <taxon>Akkermansia</taxon>
    </lineage>
</organism>
<feature type="compositionally biased region" description="Low complexity" evidence="10">
    <location>
        <begin position="230"/>
        <end position="244"/>
    </location>
</feature>
<proteinExistence type="inferred from homology"/>
<dbReference type="UniPathway" id="UPA00219"/>
<dbReference type="GO" id="GO:0016757">
    <property type="term" value="F:glycosyltransferase activity"/>
    <property type="evidence" value="ECO:0007669"/>
    <property type="project" value="UniProtKB-KW"/>
</dbReference>
<name>A0A1H6KUM9_9BACT</name>
<feature type="active site" description="Nucleophile" evidence="9">
    <location>
        <position position="136"/>
    </location>
</feature>
<evidence type="ECO:0000313" key="12">
    <source>
        <dbReference type="EMBL" id="SEH79611.1"/>
    </source>
</evidence>
<evidence type="ECO:0000256" key="2">
    <source>
        <dbReference type="ARBA" id="ARBA00005992"/>
    </source>
</evidence>
<evidence type="ECO:0000256" key="3">
    <source>
        <dbReference type="ARBA" id="ARBA00022676"/>
    </source>
</evidence>
<keyword evidence="8 9" id="KW-0961">Cell wall biogenesis/degradation</keyword>
<dbReference type="SUPFAM" id="SSF141523">
    <property type="entry name" value="L,D-transpeptidase catalytic domain-like"/>
    <property type="match status" value="1"/>
</dbReference>
<dbReference type="PROSITE" id="PS52029">
    <property type="entry name" value="LD_TPASE"/>
    <property type="match status" value="1"/>
</dbReference>
<feature type="compositionally biased region" description="Low complexity" evidence="10">
    <location>
        <begin position="299"/>
        <end position="308"/>
    </location>
</feature>
<dbReference type="PANTHER" id="PTHR30582">
    <property type="entry name" value="L,D-TRANSPEPTIDASE"/>
    <property type="match status" value="1"/>
</dbReference>
<dbReference type="KEGG" id="agl:PYTT_0810"/>
<dbReference type="PANTHER" id="PTHR30582:SF24">
    <property type="entry name" value="L,D-TRANSPEPTIDASE ERFK_SRFK-RELATED"/>
    <property type="match status" value="1"/>
</dbReference>
<keyword evidence="7 9" id="KW-0573">Peptidoglycan synthesis</keyword>
<evidence type="ECO:0000256" key="10">
    <source>
        <dbReference type="SAM" id="MobiDB-lite"/>
    </source>
</evidence>
<gene>
    <name evidence="12" type="ORF">PYTT_0810</name>
</gene>
<feature type="active site" description="Proton donor/acceptor" evidence="9">
    <location>
        <position position="120"/>
    </location>
</feature>
<dbReference type="GO" id="GO:0071972">
    <property type="term" value="F:peptidoglycan L,D-transpeptidase activity"/>
    <property type="evidence" value="ECO:0007669"/>
    <property type="project" value="TreeGrafter"/>
</dbReference>
<feature type="compositionally biased region" description="Low complexity" evidence="10">
    <location>
        <begin position="251"/>
        <end position="281"/>
    </location>
</feature>
<dbReference type="CDD" id="cd16913">
    <property type="entry name" value="YkuD_like"/>
    <property type="match status" value="1"/>
</dbReference>
<dbReference type="InterPro" id="IPR038063">
    <property type="entry name" value="Transpep_catalytic_dom"/>
</dbReference>
<dbReference type="InterPro" id="IPR005490">
    <property type="entry name" value="LD_TPept_cat_dom"/>
</dbReference>
<keyword evidence="3" id="KW-0328">Glycosyltransferase</keyword>
<dbReference type="EMBL" id="LT629973">
    <property type="protein sequence ID" value="SEH79611.1"/>
    <property type="molecule type" value="Genomic_DNA"/>
</dbReference>
<feature type="compositionally biased region" description="Polar residues" evidence="10">
    <location>
        <begin position="283"/>
        <end position="292"/>
    </location>
</feature>
<evidence type="ECO:0000256" key="5">
    <source>
        <dbReference type="ARBA" id="ARBA00022801"/>
    </source>
</evidence>
<dbReference type="RefSeq" id="WP_067773615.1">
    <property type="nucleotide sequence ID" value="NZ_LT629973.1"/>
</dbReference>
<keyword evidence="13" id="KW-1185">Reference proteome</keyword>
<keyword evidence="6 9" id="KW-0133">Cell shape</keyword>